<dbReference type="GO" id="GO:0020037">
    <property type="term" value="F:heme binding"/>
    <property type="evidence" value="ECO:0007669"/>
    <property type="project" value="UniProtKB-UniRule"/>
</dbReference>
<dbReference type="InterPro" id="IPR005126">
    <property type="entry name" value="NapC/NirT_cyt_c_N"/>
</dbReference>
<feature type="binding site" description="covalent" evidence="14">
    <location>
        <position position="139"/>
    </location>
    <ligand>
        <name>heme</name>
        <dbReference type="ChEBI" id="CHEBI:30413"/>
        <label>3</label>
    </ligand>
</feature>
<evidence type="ECO:0000256" key="14">
    <source>
        <dbReference type="PIRSR" id="PIRSR000014-1"/>
    </source>
</evidence>
<dbReference type="PIRSF" id="PIRSF000014">
    <property type="entry name" value="4_hem_cytch_TorC"/>
    <property type="match status" value="1"/>
</dbReference>
<evidence type="ECO:0000256" key="3">
    <source>
        <dbReference type="ARBA" id="ARBA00022448"/>
    </source>
</evidence>
<dbReference type="InterPro" id="IPR051174">
    <property type="entry name" value="Cytochrome_c-type_ET"/>
</dbReference>
<dbReference type="AlphaFoldDB" id="A0A9X2CCA5"/>
<feature type="binding site" description="axial binding residue" evidence="15">
    <location>
        <position position="81"/>
    </location>
    <ligand>
        <name>heme</name>
        <dbReference type="ChEBI" id="CHEBI:30413"/>
        <label>2</label>
    </ligand>
    <ligandPart>
        <name>Fe</name>
        <dbReference type="ChEBI" id="CHEBI:18248"/>
    </ligandPart>
</feature>
<organism evidence="18 19">
    <name type="scientific">Shewanella pneumatophori</name>
    <dbReference type="NCBI Taxonomy" id="314092"/>
    <lineage>
        <taxon>Bacteria</taxon>
        <taxon>Pseudomonadati</taxon>
        <taxon>Pseudomonadota</taxon>
        <taxon>Gammaproteobacteria</taxon>
        <taxon>Alteromonadales</taxon>
        <taxon>Shewanellaceae</taxon>
        <taxon>Shewanella</taxon>
    </lineage>
</organism>
<dbReference type="Pfam" id="PF09626">
    <property type="entry name" value="DHC"/>
    <property type="match status" value="1"/>
</dbReference>
<dbReference type="FunFam" id="1.10.3820.10:FF:000001">
    <property type="entry name" value="Cytochrome c-type protein"/>
    <property type="match status" value="1"/>
</dbReference>
<evidence type="ECO:0000256" key="10">
    <source>
        <dbReference type="ARBA" id="ARBA00022989"/>
    </source>
</evidence>
<feature type="binding site" description="covalent" evidence="14">
    <location>
        <position position="171"/>
    </location>
    <ligand>
        <name>heme</name>
        <dbReference type="ChEBI" id="CHEBI:30413"/>
        <label>4</label>
    </ligand>
</feature>
<feature type="binding site" description="axial binding residue" evidence="15">
    <location>
        <position position="175"/>
    </location>
    <ligand>
        <name>heme</name>
        <dbReference type="ChEBI" id="CHEBI:30413"/>
        <label>4</label>
    </ligand>
    <ligandPart>
        <name>Fe</name>
        <dbReference type="ChEBI" id="CHEBI:18248"/>
    </ligandPart>
</feature>
<evidence type="ECO:0000256" key="13">
    <source>
        <dbReference type="PIRNR" id="PIRNR000014"/>
    </source>
</evidence>
<comment type="subcellular location">
    <subcellularLocation>
        <location evidence="1">Cell inner membrane</location>
        <topology evidence="1">Single-pass type II membrane protein</topology>
    </subcellularLocation>
</comment>
<keyword evidence="10 16" id="KW-1133">Transmembrane helix</keyword>
<dbReference type="InterPro" id="IPR018588">
    <property type="entry name" value="Dihaem_cytochrome-c"/>
</dbReference>
<reference evidence="18" key="1">
    <citation type="submission" date="2022-01" db="EMBL/GenBank/DDBJ databases">
        <title>Whole genome-based taxonomy of the Shewanellaceae.</title>
        <authorList>
            <person name="Martin-Rodriguez A.J."/>
        </authorList>
    </citation>
    <scope>NUCLEOTIDE SEQUENCE</scope>
    <source>
        <strain evidence="18">KCTC 23973</strain>
    </source>
</reference>
<gene>
    <name evidence="18" type="ORF">L2740_04730</name>
</gene>
<evidence type="ECO:0000256" key="16">
    <source>
        <dbReference type="SAM" id="Phobius"/>
    </source>
</evidence>
<proteinExistence type="inferred from homology"/>
<feature type="domain" description="NapC/NirT cytochrome c N-terminal" evidence="17">
    <location>
        <begin position="11"/>
        <end position="183"/>
    </location>
</feature>
<keyword evidence="4 13" id="KW-1003">Cell membrane</keyword>
<evidence type="ECO:0000256" key="15">
    <source>
        <dbReference type="PIRSR" id="PIRSR000014-2"/>
    </source>
</evidence>
<dbReference type="Pfam" id="PF03264">
    <property type="entry name" value="Cytochrom_NNT"/>
    <property type="match status" value="1"/>
</dbReference>
<feature type="binding site" description="covalent" evidence="14">
    <location>
        <position position="51"/>
    </location>
    <ligand>
        <name>heme</name>
        <dbReference type="ChEBI" id="CHEBI:30413"/>
        <label>1</label>
    </ligand>
</feature>
<keyword evidence="9 13" id="KW-0249">Electron transport</keyword>
<keyword evidence="8 13" id="KW-0479">Metal-binding</keyword>
<feature type="binding site" description="axial binding residue" evidence="15">
    <location>
        <position position="143"/>
    </location>
    <ligand>
        <name>heme</name>
        <dbReference type="ChEBI" id="CHEBI:30413"/>
        <label>3</label>
    </ligand>
    <ligandPart>
        <name>Fe</name>
        <dbReference type="ChEBI" id="CHEBI:18248"/>
    </ligandPart>
</feature>
<evidence type="ECO:0000256" key="6">
    <source>
        <dbReference type="ARBA" id="ARBA00022617"/>
    </source>
</evidence>
<evidence type="ECO:0000313" key="19">
    <source>
        <dbReference type="Proteomes" id="UP001139293"/>
    </source>
</evidence>
<evidence type="ECO:0000256" key="5">
    <source>
        <dbReference type="ARBA" id="ARBA00022519"/>
    </source>
</evidence>
<feature type="binding site" description="covalent" evidence="14">
    <location>
        <position position="48"/>
    </location>
    <ligand>
        <name>heme</name>
        <dbReference type="ChEBI" id="CHEBI:30413"/>
        <label>1</label>
    </ligand>
</feature>
<keyword evidence="6 13" id="KW-0349">Heme</keyword>
<keyword evidence="19" id="KW-1185">Reference proteome</keyword>
<evidence type="ECO:0000313" key="18">
    <source>
        <dbReference type="EMBL" id="MCL1137853.1"/>
    </source>
</evidence>
<feature type="binding site" description="covalent" evidence="14">
    <location>
        <position position="174"/>
    </location>
    <ligand>
        <name>heme</name>
        <dbReference type="ChEBI" id="CHEBI:30413"/>
        <label>4</label>
    </ligand>
</feature>
<dbReference type="InterPro" id="IPR036280">
    <property type="entry name" value="Multihaem_cyt_sf"/>
</dbReference>
<evidence type="ECO:0000256" key="4">
    <source>
        <dbReference type="ARBA" id="ARBA00022475"/>
    </source>
</evidence>
<evidence type="ECO:0000256" key="8">
    <source>
        <dbReference type="ARBA" id="ARBA00022723"/>
    </source>
</evidence>
<feature type="binding site" description="covalent" evidence="14">
    <location>
        <position position="142"/>
    </location>
    <ligand>
        <name>heme</name>
        <dbReference type="ChEBI" id="CHEBI:30413"/>
        <label>3</label>
    </ligand>
</feature>
<protein>
    <recommendedName>
        <fullName evidence="13">Cytochrome c-type protein</fullName>
    </recommendedName>
</protein>
<feature type="binding site" description="covalent" evidence="14">
    <location>
        <position position="80"/>
    </location>
    <ligand>
        <name>heme</name>
        <dbReference type="ChEBI" id="CHEBI:30413"/>
        <label>2</label>
    </ligand>
</feature>
<feature type="binding site" description="covalent" evidence="14">
    <location>
        <position position="333"/>
    </location>
    <ligand>
        <name>heme</name>
        <dbReference type="ChEBI" id="CHEBI:30413"/>
        <label>5</label>
    </ligand>
</feature>
<evidence type="ECO:0000256" key="9">
    <source>
        <dbReference type="ARBA" id="ARBA00022982"/>
    </source>
</evidence>
<dbReference type="GO" id="GO:0009276">
    <property type="term" value="C:Gram-negative-bacterium-type cell wall"/>
    <property type="evidence" value="ECO:0007669"/>
    <property type="project" value="UniProtKB-UniRule"/>
</dbReference>
<dbReference type="Proteomes" id="UP001139293">
    <property type="component" value="Unassembled WGS sequence"/>
</dbReference>
<dbReference type="GO" id="GO:0009055">
    <property type="term" value="F:electron transfer activity"/>
    <property type="evidence" value="ECO:0007669"/>
    <property type="project" value="UniProtKB-UniRule"/>
</dbReference>
<dbReference type="Gene3D" id="1.10.3820.10">
    <property type="entry name" value="Di-heme elbow motif domain"/>
    <property type="match status" value="1"/>
</dbReference>
<dbReference type="InterPro" id="IPR009154">
    <property type="entry name" value="Membr-bd_4haem_cyt_TorC"/>
</dbReference>
<comment type="caution">
    <text evidence="18">The sequence shown here is derived from an EMBL/GenBank/DDBJ whole genome shotgun (WGS) entry which is preliminary data.</text>
</comment>
<feature type="binding site" description="axial binding residue" evidence="15">
    <location>
        <position position="52"/>
    </location>
    <ligand>
        <name>heme</name>
        <dbReference type="ChEBI" id="CHEBI:30413"/>
        <label>1</label>
    </ligand>
    <ligandPart>
        <name>Fe</name>
        <dbReference type="ChEBI" id="CHEBI:18248"/>
    </ligandPart>
</feature>
<name>A0A9X2CCA5_9GAMM</name>
<sequence length="386" mass="42987">MKRAWHFLTKPSAKYSVFTIALIAVVMTLVGVFAFHESVEYSSSTEFCVSCHSMDENYNEYKNTIHFKNAAGVRAECRNCHIPEDNPIDFLKAKIGGLGDIYSEYISGDIDTPLKFEQHRQKMAEDVWKMMADTNSAPCKSCHTYDAMDHAKQSPAAAAAMTGAAAKNMNCIECHKGIAHQLPIVSEKFHEVFKQLKANSAIAPSVATLYTLTEKQLYPSPDESGTNQGVLLPASAVTVLATQNGMLQIKFSGWHEKSTQSGVINQELGKFIYVAKLKESAKATEKLIQEKVDPLTGLLWQQVEVTAWITQAYLQPNIDSVWQYAKGMYNETCSACHAVKDPDFLPANKWISTLKSMKPYNSLTPTEEQTLLKYLQVHGKDIAKLN</sequence>
<accession>A0A9X2CCA5</accession>
<dbReference type="GO" id="GO:0005506">
    <property type="term" value="F:iron ion binding"/>
    <property type="evidence" value="ECO:0007669"/>
    <property type="project" value="UniProtKB-UniRule"/>
</dbReference>
<keyword evidence="12 13" id="KW-0472">Membrane</keyword>
<evidence type="ECO:0000256" key="11">
    <source>
        <dbReference type="ARBA" id="ARBA00023004"/>
    </source>
</evidence>
<evidence type="ECO:0000256" key="7">
    <source>
        <dbReference type="ARBA" id="ARBA00022692"/>
    </source>
</evidence>
<keyword evidence="7 16" id="KW-0812">Transmembrane</keyword>
<dbReference type="PANTHER" id="PTHR30333">
    <property type="entry name" value="CYTOCHROME C-TYPE PROTEIN"/>
    <property type="match status" value="1"/>
</dbReference>
<dbReference type="SUPFAM" id="SSF48695">
    <property type="entry name" value="Multiheme cytochromes"/>
    <property type="match status" value="1"/>
</dbReference>
<dbReference type="PANTHER" id="PTHR30333:SF2">
    <property type="entry name" value="CYTOCHROME C-TYPE PROTEIN TORC"/>
    <property type="match status" value="1"/>
</dbReference>
<evidence type="ECO:0000256" key="12">
    <source>
        <dbReference type="ARBA" id="ARBA00023136"/>
    </source>
</evidence>
<feature type="binding site" description="axial binding residue" evidence="15">
    <location>
        <position position="337"/>
    </location>
    <ligand>
        <name>heme</name>
        <dbReference type="ChEBI" id="CHEBI:30413"/>
        <label>5</label>
    </ligand>
    <ligandPart>
        <name>Fe</name>
        <dbReference type="ChEBI" id="CHEBI:18248"/>
    </ligandPart>
</feature>
<comment type="similarity">
    <text evidence="2 13">Belongs to the TorC/TorY family.</text>
</comment>
<dbReference type="RefSeq" id="WP_248948967.1">
    <property type="nucleotide sequence ID" value="NZ_JAKILB010000002.1"/>
</dbReference>
<feature type="binding site" description="covalent" evidence="14">
    <location>
        <position position="336"/>
    </location>
    <ligand>
        <name>heme</name>
        <dbReference type="ChEBI" id="CHEBI:30413"/>
        <label>5</label>
    </ligand>
</feature>
<comment type="PTM">
    <text evidence="14">Binds 5 heme groups per subunit.</text>
</comment>
<feature type="binding site" description="covalent" evidence="14">
    <location>
        <position position="77"/>
    </location>
    <ligand>
        <name>heme</name>
        <dbReference type="ChEBI" id="CHEBI:30413"/>
        <label>2</label>
    </ligand>
</feature>
<evidence type="ECO:0000259" key="17">
    <source>
        <dbReference type="Pfam" id="PF03264"/>
    </source>
</evidence>
<keyword evidence="3 13" id="KW-0813">Transport</keyword>
<dbReference type="EMBL" id="JAKILB010000002">
    <property type="protein sequence ID" value="MCL1137853.1"/>
    <property type="molecule type" value="Genomic_DNA"/>
</dbReference>
<dbReference type="InterPro" id="IPR038266">
    <property type="entry name" value="NapC/NirT_cytc_sf"/>
</dbReference>
<keyword evidence="5 13" id="KW-0997">Cell inner membrane</keyword>
<evidence type="ECO:0000256" key="1">
    <source>
        <dbReference type="ARBA" id="ARBA00004249"/>
    </source>
</evidence>
<dbReference type="GO" id="GO:0009061">
    <property type="term" value="P:anaerobic respiration"/>
    <property type="evidence" value="ECO:0007669"/>
    <property type="project" value="TreeGrafter"/>
</dbReference>
<feature type="transmembrane region" description="Helical" evidence="16">
    <location>
        <begin position="12"/>
        <end position="35"/>
    </location>
</feature>
<dbReference type="GO" id="GO:0005886">
    <property type="term" value="C:plasma membrane"/>
    <property type="evidence" value="ECO:0007669"/>
    <property type="project" value="UniProtKB-SubCell"/>
</dbReference>
<evidence type="ECO:0000256" key="2">
    <source>
        <dbReference type="ARBA" id="ARBA00006417"/>
    </source>
</evidence>
<keyword evidence="11 13" id="KW-0408">Iron</keyword>